<reference evidence="1" key="1">
    <citation type="submission" date="2023-08" db="EMBL/GenBank/DDBJ databases">
        <title>Black Yeasts Isolated from many extreme environments.</title>
        <authorList>
            <person name="Coleine C."/>
            <person name="Stajich J.E."/>
            <person name="Selbmann L."/>
        </authorList>
    </citation>
    <scope>NUCLEOTIDE SEQUENCE</scope>
    <source>
        <strain evidence="1">CCFEE 5810</strain>
    </source>
</reference>
<dbReference type="EMBL" id="JAVRQU010000001">
    <property type="protein sequence ID" value="KAK5707618.1"/>
    <property type="molecule type" value="Genomic_DNA"/>
</dbReference>
<gene>
    <name evidence="1" type="ORF">LTR97_000156</name>
</gene>
<evidence type="ECO:0000313" key="1">
    <source>
        <dbReference type="EMBL" id="KAK5707618.1"/>
    </source>
</evidence>
<evidence type="ECO:0000313" key="2">
    <source>
        <dbReference type="Proteomes" id="UP001310594"/>
    </source>
</evidence>
<dbReference type="PANTHER" id="PTHR10622">
    <property type="entry name" value="HET DOMAIN-CONTAINING PROTEIN"/>
    <property type="match status" value="1"/>
</dbReference>
<proteinExistence type="predicted"/>
<dbReference type="Proteomes" id="UP001310594">
    <property type="component" value="Unassembled WGS sequence"/>
</dbReference>
<protein>
    <submittedName>
        <fullName evidence="1">Uncharacterized protein</fullName>
    </submittedName>
</protein>
<dbReference type="PANTHER" id="PTHR10622:SF10">
    <property type="entry name" value="HET DOMAIN-CONTAINING PROTEIN"/>
    <property type="match status" value="1"/>
</dbReference>
<dbReference type="AlphaFoldDB" id="A0AAN7WCH0"/>
<comment type="caution">
    <text evidence="1">The sequence shown here is derived from an EMBL/GenBank/DDBJ whole genome shotgun (WGS) entry which is preliminary data.</text>
</comment>
<sequence>MDERVVDKREMLAPAHVVFLTRAWEIVGSKAHFAKEICAVTGIPEPILKGDEASSQTCVAQKMSWMAGRQTTRPEDMAYALLGLCDVNMPLLYGEGGKAAFRRLQLQIIADSDDETIFAWQAMYGRALYNPSANRQTMLAQAPDAFSHAGDVLKIPASNEYYSHRPHYAMTNRGLLYQGNAKKLLKDRHGHDTPGHYMIHLNCFGPTCDRWPILVCKPLPEQMSYIRVQTQWAPEDLEAEYPEEDREDVELSHVYIV</sequence>
<organism evidence="1 2">
    <name type="scientific">Elasticomyces elasticus</name>
    <dbReference type="NCBI Taxonomy" id="574655"/>
    <lineage>
        <taxon>Eukaryota</taxon>
        <taxon>Fungi</taxon>
        <taxon>Dikarya</taxon>
        <taxon>Ascomycota</taxon>
        <taxon>Pezizomycotina</taxon>
        <taxon>Dothideomycetes</taxon>
        <taxon>Dothideomycetidae</taxon>
        <taxon>Mycosphaerellales</taxon>
        <taxon>Teratosphaeriaceae</taxon>
        <taxon>Elasticomyces</taxon>
    </lineage>
</organism>
<name>A0AAN7WCH0_9PEZI</name>
<accession>A0AAN7WCH0</accession>